<proteinExistence type="inferred from homology"/>
<evidence type="ECO:0000256" key="5">
    <source>
        <dbReference type="SAM" id="Phobius"/>
    </source>
</evidence>
<keyword evidence="3 5" id="KW-1133">Transmembrane helix</keyword>
<evidence type="ECO:0000256" key="1">
    <source>
        <dbReference type="ARBA" id="ARBA00004141"/>
    </source>
</evidence>
<keyword evidence="2 5" id="KW-0812">Transmembrane</keyword>
<dbReference type="PANTHER" id="PTHR11432:SF3">
    <property type="entry name" value="NADH-UBIQUINONE OXIDOREDUCTASE CHAIN 1"/>
    <property type="match status" value="1"/>
</dbReference>
<feature type="transmembrane region" description="Helical" evidence="5">
    <location>
        <begin position="351"/>
        <end position="369"/>
    </location>
</feature>
<dbReference type="InterPro" id="IPR018086">
    <property type="entry name" value="NADH_UbQ_OxRdtase_su1_CS"/>
</dbReference>
<dbReference type="Pfam" id="PF00146">
    <property type="entry name" value="NADHdh"/>
    <property type="match status" value="1"/>
</dbReference>
<feature type="transmembrane region" description="Helical" evidence="5">
    <location>
        <begin position="86"/>
        <end position="107"/>
    </location>
</feature>
<dbReference type="GO" id="GO:0016020">
    <property type="term" value="C:membrane"/>
    <property type="evidence" value="ECO:0007669"/>
    <property type="project" value="UniProtKB-SubCell"/>
</dbReference>
<feature type="transmembrane region" description="Helical" evidence="5">
    <location>
        <begin position="317"/>
        <end position="339"/>
    </location>
</feature>
<comment type="subcellular location">
    <subcellularLocation>
        <location evidence="1">Membrane</location>
        <topology evidence="1">Multi-pass membrane protein</topology>
    </subcellularLocation>
</comment>
<evidence type="ECO:0000256" key="2">
    <source>
        <dbReference type="ARBA" id="ARBA00022692"/>
    </source>
</evidence>
<accession>A0A382F1H0</accession>
<feature type="transmembrane region" description="Helical" evidence="5">
    <location>
        <begin position="168"/>
        <end position="186"/>
    </location>
</feature>
<dbReference type="HAMAP" id="MF_01350">
    <property type="entry name" value="NDH1_NuoH"/>
    <property type="match status" value="1"/>
</dbReference>
<feature type="transmembrane region" description="Helical" evidence="5">
    <location>
        <begin position="6"/>
        <end position="30"/>
    </location>
</feature>
<feature type="transmembrane region" description="Helical" evidence="5">
    <location>
        <begin position="198"/>
        <end position="220"/>
    </location>
</feature>
<dbReference type="GO" id="GO:0003954">
    <property type="term" value="F:NADH dehydrogenase activity"/>
    <property type="evidence" value="ECO:0007669"/>
    <property type="project" value="TreeGrafter"/>
</dbReference>
<dbReference type="AlphaFoldDB" id="A0A382F1H0"/>
<reference evidence="6" key="1">
    <citation type="submission" date="2018-05" db="EMBL/GenBank/DDBJ databases">
        <authorList>
            <person name="Lanie J.A."/>
            <person name="Ng W.-L."/>
            <person name="Kazmierczak K.M."/>
            <person name="Andrzejewski T.M."/>
            <person name="Davidsen T.M."/>
            <person name="Wayne K.J."/>
            <person name="Tettelin H."/>
            <person name="Glass J.I."/>
            <person name="Rusch D."/>
            <person name="Podicherti R."/>
            <person name="Tsui H.-C.T."/>
            <person name="Winkler M.E."/>
        </authorList>
    </citation>
    <scope>NUCLEOTIDE SEQUENCE</scope>
</reference>
<protein>
    <recommendedName>
        <fullName evidence="7">NADH:ubiquinone oxidoreductase subunit 1 (Chain H)</fullName>
    </recommendedName>
</protein>
<evidence type="ECO:0008006" key="7">
    <source>
        <dbReference type="Google" id="ProtNLM"/>
    </source>
</evidence>
<sequence length="385" mass="42383">MSLDLIKDILIATVPLLVIFPSLFAFTTWLERKTLARIQNRIGPNKVGIPCTRISLFGLGQPAADGIKMLFKEDIVPNGADRLFHLLAPILALIPAMLVLCFLPLEFPWGKLMSSKSGVQAFLLDGALIFFFAITGLNTLAIFMAGWASRNKYSLLGGMRAIAQMVSYEIPLVLSAVVVVMNAGSLNAADIAKAQEGWNWFVLTPWGLAAFIIFFIAALAETNRSPFDLPEAESELIAGYFTEYSGFKFALFFLGEYISMFAISGLAVVLFLGGGAGPGVTACPWIAVVWFLAKIFALILVMIWLRGTLPRLRVDQLMAFAWKFLLPLSILNILVAGFAHFIPQDSLFPKVVVWLVSFGVLYAAAWGLNKLNRADVKPREYKYAQ</sequence>
<dbReference type="EMBL" id="UINC01047224">
    <property type="protein sequence ID" value="SVB56224.1"/>
    <property type="molecule type" value="Genomic_DNA"/>
</dbReference>
<gene>
    <name evidence="6" type="ORF">METZ01_LOCUS209078</name>
</gene>
<evidence type="ECO:0000256" key="4">
    <source>
        <dbReference type="ARBA" id="ARBA00023136"/>
    </source>
</evidence>
<dbReference type="PROSITE" id="PS00667">
    <property type="entry name" value="COMPLEX1_ND1_1"/>
    <property type="match status" value="1"/>
</dbReference>
<keyword evidence="4 5" id="KW-0472">Membrane</keyword>
<dbReference type="InterPro" id="IPR001694">
    <property type="entry name" value="NADH_UbQ_OxRdtase_su1/FPO"/>
</dbReference>
<dbReference type="GO" id="GO:0009060">
    <property type="term" value="P:aerobic respiration"/>
    <property type="evidence" value="ECO:0007669"/>
    <property type="project" value="TreeGrafter"/>
</dbReference>
<name>A0A382F1H0_9ZZZZ</name>
<dbReference type="PANTHER" id="PTHR11432">
    <property type="entry name" value="NADH DEHYDROGENASE SUBUNIT 1"/>
    <property type="match status" value="1"/>
</dbReference>
<feature type="transmembrane region" description="Helical" evidence="5">
    <location>
        <begin position="249"/>
        <end position="273"/>
    </location>
</feature>
<dbReference type="PROSITE" id="PS00668">
    <property type="entry name" value="COMPLEX1_ND1_2"/>
    <property type="match status" value="1"/>
</dbReference>
<evidence type="ECO:0000256" key="3">
    <source>
        <dbReference type="ARBA" id="ARBA00022989"/>
    </source>
</evidence>
<dbReference type="NCBIfam" id="NF004741">
    <property type="entry name" value="PRK06076.1-2"/>
    <property type="match status" value="1"/>
</dbReference>
<feature type="transmembrane region" description="Helical" evidence="5">
    <location>
        <begin position="285"/>
        <end position="305"/>
    </location>
</feature>
<feature type="transmembrane region" description="Helical" evidence="5">
    <location>
        <begin position="127"/>
        <end position="147"/>
    </location>
</feature>
<organism evidence="6">
    <name type="scientific">marine metagenome</name>
    <dbReference type="NCBI Taxonomy" id="408172"/>
    <lineage>
        <taxon>unclassified sequences</taxon>
        <taxon>metagenomes</taxon>
        <taxon>ecological metagenomes</taxon>
    </lineage>
</organism>
<evidence type="ECO:0000313" key="6">
    <source>
        <dbReference type="EMBL" id="SVB56224.1"/>
    </source>
</evidence>